<accession>A0ABV7A8F8</accession>
<dbReference type="Pfam" id="PF08970">
    <property type="entry name" value="Sda"/>
    <property type="match status" value="1"/>
</dbReference>
<dbReference type="EMBL" id="JBHRRZ010000035">
    <property type="protein sequence ID" value="MFC2949366.1"/>
    <property type="molecule type" value="Genomic_DNA"/>
</dbReference>
<reference evidence="2" key="1">
    <citation type="journal article" date="2019" name="Int. J. Syst. Evol. Microbiol.">
        <title>The Global Catalogue of Microorganisms (GCM) 10K type strain sequencing project: providing services to taxonomists for standard genome sequencing and annotation.</title>
        <authorList>
            <consortium name="The Broad Institute Genomics Platform"/>
            <consortium name="The Broad Institute Genome Sequencing Center for Infectious Disease"/>
            <person name="Wu L."/>
            <person name="Ma J."/>
        </authorList>
    </citation>
    <scope>NUCLEOTIDE SEQUENCE [LARGE SCALE GENOMIC DNA]</scope>
    <source>
        <strain evidence="2">KCTC 13193</strain>
    </source>
</reference>
<dbReference type="Proteomes" id="UP001595387">
    <property type="component" value="Unassembled WGS sequence"/>
</dbReference>
<dbReference type="InterPro" id="IPR036916">
    <property type="entry name" value="Sda_sf"/>
</dbReference>
<comment type="caution">
    <text evidence="1">The sequence shown here is derived from an EMBL/GenBank/DDBJ whole genome shotgun (WGS) entry which is preliminary data.</text>
</comment>
<protein>
    <submittedName>
        <fullName evidence="1">Sporulation histidine kinase inhibitor Sda</fullName>
    </submittedName>
</protein>
<organism evidence="1 2">
    <name type="scientific">Virgibacillus sediminis</name>
    <dbReference type="NCBI Taxonomy" id="202260"/>
    <lineage>
        <taxon>Bacteria</taxon>
        <taxon>Bacillati</taxon>
        <taxon>Bacillota</taxon>
        <taxon>Bacilli</taxon>
        <taxon>Bacillales</taxon>
        <taxon>Bacillaceae</taxon>
        <taxon>Virgibacillus</taxon>
    </lineage>
</organism>
<dbReference type="SUPFAM" id="SSF100985">
    <property type="entry name" value="Sporulation inhibitor Sda"/>
    <property type="match status" value="1"/>
</dbReference>
<keyword evidence="2" id="KW-1185">Reference proteome</keyword>
<keyword evidence="1" id="KW-0649">Protein kinase inhibitor</keyword>
<gene>
    <name evidence="1" type="ORF">ACFODW_13675</name>
</gene>
<sequence>MKHLSDGLLMEAYKKATTMQLADDFIRYLEMELAKRRLLNRVKNTNSNR</sequence>
<dbReference type="RefSeq" id="WP_390307339.1">
    <property type="nucleotide sequence ID" value="NZ_JBHRRZ010000035.1"/>
</dbReference>
<name>A0ABV7A8F8_9BACI</name>
<dbReference type="InterPro" id="IPR015064">
    <property type="entry name" value="Sda"/>
</dbReference>
<evidence type="ECO:0000313" key="1">
    <source>
        <dbReference type="EMBL" id="MFC2949366.1"/>
    </source>
</evidence>
<dbReference type="Gene3D" id="1.10.287.1100">
    <property type="entry name" value="Sporulation inhibitor A"/>
    <property type="match status" value="1"/>
</dbReference>
<dbReference type="GO" id="GO:0004860">
    <property type="term" value="F:protein kinase inhibitor activity"/>
    <property type="evidence" value="ECO:0007669"/>
    <property type="project" value="UniProtKB-KW"/>
</dbReference>
<evidence type="ECO:0000313" key="2">
    <source>
        <dbReference type="Proteomes" id="UP001595387"/>
    </source>
</evidence>
<proteinExistence type="predicted"/>